<keyword evidence="1" id="KW-0812">Transmembrane</keyword>
<keyword evidence="3" id="KW-1185">Reference proteome</keyword>
<proteinExistence type="predicted"/>
<dbReference type="EMBL" id="QLMI01000005">
    <property type="protein sequence ID" value="RAK21765.1"/>
    <property type="molecule type" value="Genomic_DNA"/>
</dbReference>
<dbReference type="Proteomes" id="UP000249620">
    <property type="component" value="Unassembled WGS sequence"/>
</dbReference>
<feature type="transmembrane region" description="Helical" evidence="1">
    <location>
        <begin position="49"/>
        <end position="69"/>
    </location>
</feature>
<evidence type="ECO:0000256" key="1">
    <source>
        <dbReference type="SAM" id="Phobius"/>
    </source>
</evidence>
<comment type="caution">
    <text evidence="2">The sequence shown here is derived from an EMBL/GenBank/DDBJ whole genome shotgun (WGS) entry which is preliminary data.</text>
</comment>
<protein>
    <submittedName>
        <fullName evidence="2">Uncharacterized protein</fullName>
    </submittedName>
</protein>
<sequence length="105" mass="12115">MKFKTFEILISKIINFIRNLNLAFLISILYVGLGTFTVCSVYGSDTFYGEWTVFALLVTFPVSIISFGYRYAEPNSFLPVFIIQFIMFIITFLILSSLIKNKTLR</sequence>
<feature type="transmembrane region" description="Helical" evidence="1">
    <location>
        <begin position="76"/>
        <end position="99"/>
    </location>
</feature>
<keyword evidence="1" id="KW-1133">Transmembrane helix</keyword>
<evidence type="ECO:0000313" key="3">
    <source>
        <dbReference type="Proteomes" id="UP000249620"/>
    </source>
</evidence>
<organism evidence="2 3">
    <name type="scientific">Flavobacterium aquaticum</name>
    <dbReference type="NCBI Taxonomy" id="1236486"/>
    <lineage>
        <taxon>Bacteria</taxon>
        <taxon>Pseudomonadati</taxon>
        <taxon>Bacteroidota</taxon>
        <taxon>Flavobacteriia</taxon>
        <taxon>Flavobacteriales</taxon>
        <taxon>Flavobacteriaceae</taxon>
        <taxon>Flavobacterium</taxon>
    </lineage>
</organism>
<gene>
    <name evidence="2" type="ORF">B0I03_105201</name>
</gene>
<evidence type="ECO:0000313" key="2">
    <source>
        <dbReference type="EMBL" id="RAK21765.1"/>
    </source>
</evidence>
<name>A0A327YQ18_9FLAO</name>
<feature type="transmembrane region" description="Helical" evidence="1">
    <location>
        <begin position="20"/>
        <end position="43"/>
    </location>
</feature>
<keyword evidence="1" id="KW-0472">Membrane</keyword>
<reference evidence="2 3" key="1">
    <citation type="submission" date="2018-06" db="EMBL/GenBank/DDBJ databases">
        <title>Genomic Encyclopedia of Type Strains, Phase III (KMG-III): the genomes of soil and plant-associated and newly described type strains.</title>
        <authorList>
            <person name="Whitman W."/>
        </authorList>
    </citation>
    <scope>NUCLEOTIDE SEQUENCE [LARGE SCALE GENOMIC DNA]</scope>
    <source>
        <strain evidence="2 3">CGMCC 1.12398</strain>
    </source>
</reference>
<dbReference type="AlphaFoldDB" id="A0A327YQ18"/>
<accession>A0A327YQ18</accession>